<comment type="caution">
    <text evidence="1">The sequence shown here is derived from an EMBL/GenBank/DDBJ whole genome shotgun (WGS) entry which is preliminary data.</text>
</comment>
<keyword evidence="2" id="KW-1185">Reference proteome</keyword>
<dbReference type="EMBL" id="CAJGYM010000033">
    <property type="protein sequence ID" value="CAD6193143.1"/>
    <property type="molecule type" value="Genomic_DNA"/>
</dbReference>
<reference evidence="1" key="1">
    <citation type="submission" date="2020-10" db="EMBL/GenBank/DDBJ databases">
        <authorList>
            <person name="Kikuchi T."/>
        </authorList>
    </citation>
    <scope>NUCLEOTIDE SEQUENCE</scope>
    <source>
        <strain evidence="1">NKZ352</strain>
    </source>
</reference>
<organism evidence="1 2">
    <name type="scientific">Caenorhabditis auriculariae</name>
    <dbReference type="NCBI Taxonomy" id="2777116"/>
    <lineage>
        <taxon>Eukaryota</taxon>
        <taxon>Metazoa</taxon>
        <taxon>Ecdysozoa</taxon>
        <taxon>Nematoda</taxon>
        <taxon>Chromadorea</taxon>
        <taxon>Rhabditida</taxon>
        <taxon>Rhabditina</taxon>
        <taxon>Rhabditomorpha</taxon>
        <taxon>Rhabditoidea</taxon>
        <taxon>Rhabditidae</taxon>
        <taxon>Peloderinae</taxon>
        <taxon>Caenorhabditis</taxon>
    </lineage>
</organism>
<proteinExistence type="predicted"/>
<name>A0A8S1HAE2_9PELO</name>
<evidence type="ECO:0000313" key="2">
    <source>
        <dbReference type="Proteomes" id="UP000835052"/>
    </source>
</evidence>
<sequence length="104" mass="11307">MGGVLHLDAIRFTVASSAADLRARRFQNRHSVAVGMAVLRQRLLRFGRISGQSYYDLSKVGKCVRPETACVVMVLLSMGKTALSESGNAERTCFRAFLGITSVA</sequence>
<gene>
    <name evidence="1" type="ORF">CAUJ_LOCUS9062</name>
</gene>
<protein>
    <submittedName>
        <fullName evidence="1">Uncharacterized protein</fullName>
    </submittedName>
</protein>
<dbReference type="Proteomes" id="UP000835052">
    <property type="component" value="Unassembled WGS sequence"/>
</dbReference>
<dbReference type="AlphaFoldDB" id="A0A8S1HAE2"/>
<accession>A0A8S1HAE2</accession>
<evidence type="ECO:0000313" key="1">
    <source>
        <dbReference type="EMBL" id="CAD6193143.1"/>
    </source>
</evidence>